<proteinExistence type="predicted"/>
<dbReference type="Proteomes" id="UP001056120">
    <property type="component" value="Linkage Group LG20"/>
</dbReference>
<comment type="caution">
    <text evidence="1">The sequence shown here is derived from an EMBL/GenBank/DDBJ whole genome shotgun (WGS) entry which is preliminary data.</text>
</comment>
<reference evidence="1 2" key="2">
    <citation type="journal article" date="2022" name="Mol. Ecol. Resour.">
        <title>The genomes of chicory, endive, great burdock and yacon provide insights into Asteraceae paleo-polyploidization history and plant inulin production.</title>
        <authorList>
            <person name="Fan W."/>
            <person name="Wang S."/>
            <person name="Wang H."/>
            <person name="Wang A."/>
            <person name="Jiang F."/>
            <person name="Liu H."/>
            <person name="Zhao H."/>
            <person name="Xu D."/>
            <person name="Zhang Y."/>
        </authorList>
    </citation>
    <scope>NUCLEOTIDE SEQUENCE [LARGE SCALE GENOMIC DNA]</scope>
    <source>
        <strain evidence="2">cv. Yunnan</strain>
        <tissue evidence="1">Leaves</tissue>
    </source>
</reference>
<gene>
    <name evidence="1" type="ORF">L1987_58735</name>
</gene>
<evidence type="ECO:0000313" key="2">
    <source>
        <dbReference type="Proteomes" id="UP001056120"/>
    </source>
</evidence>
<reference evidence="2" key="1">
    <citation type="journal article" date="2022" name="Mol. Ecol. Resour.">
        <title>The genomes of chicory, endive, great burdock and yacon provide insights into Asteraceae palaeo-polyploidization history and plant inulin production.</title>
        <authorList>
            <person name="Fan W."/>
            <person name="Wang S."/>
            <person name="Wang H."/>
            <person name="Wang A."/>
            <person name="Jiang F."/>
            <person name="Liu H."/>
            <person name="Zhao H."/>
            <person name="Xu D."/>
            <person name="Zhang Y."/>
        </authorList>
    </citation>
    <scope>NUCLEOTIDE SEQUENCE [LARGE SCALE GENOMIC DNA]</scope>
    <source>
        <strain evidence="2">cv. Yunnan</strain>
    </source>
</reference>
<keyword evidence="2" id="KW-1185">Reference proteome</keyword>
<name>A0ACB9D376_9ASTR</name>
<sequence>MEDSPHRHPVSLPTKKIVSLNYNPSLYPSSVCSKRALFGEAIDIQSLCNTKVMLGSVGLEGTCISDATTFDKIGEAFGRTILPSEFSWEDDDNSFACCYLLTNIGSRIEEEIVINWKNTSYPVWVNEEMNSWSPLFVETNQTMEEGENSSSGNDRSDPPS</sequence>
<evidence type="ECO:0000313" key="1">
    <source>
        <dbReference type="EMBL" id="KAI3741068.1"/>
    </source>
</evidence>
<accession>A0ACB9D376</accession>
<protein>
    <submittedName>
        <fullName evidence="1">Uncharacterized protein</fullName>
    </submittedName>
</protein>
<organism evidence="1 2">
    <name type="scientific">Smallanthus sonchifolius</name>
    <dbReference type="NCBI Taxonomy" id="185202"/>
    <lineage>
        <taxon>Eukaryota</taxon>
        <taxon>Viridiplantae</taxon>
        <taxon>Streptophyta</taxon>
        <taxon>Embryophyta</taxon>
        <taxon>Tracheophyta</taxon>
        <taxon>Spermatophyta</taxon>
        <taxon>Magnoliopsida</taxon>
        <taxon>eudicotyledons</taxon>
        <taxon>Gunneridae</taxon>
        <taxon>Pentapetalae</taxon>
        <taxon>asterids</taxon>
        <taxon>campanulids</taxon>
        <taxon>Asterales</taxon>
        <taxon>Asteraceae</taxon>
        <taxon>Asteroideae</taxon>
        <taxon>Heliantheae alliance</taxon>
        <taxon>Millerieae</taxon>
        <taxon>Smallanthus</taxon>
    </lineage>
</organism>
<dbReference type="EMBL" id="CM042037">
    <property type="protein sequence ID" value="KAI3741068.1"/>
    <property type="molecule type" value="Genomic_DNA"/>
</dbReference>